<dbReference type="Pfam" id="PF13673">
    <property type="entry name" value="Acetyltransf_10"/>
    <property type="match status" value="1"/>
</dbReference>
<dbReference type="CDD" id="cd04301">
    <property type="entry name" value="NAT_SF"/>
    <property type="match status" value="1"/>
</dbReference>
<dbReference type="PROSITE" id="PS51186">
    <property type="entry name" value="GNAT"/>
    <property type="match status" value="1"/>
</dbReference>
<protein>
    <submittedName>
        <fullName evidence="4">GNAT family acetyltransferase YjcF</fullName>
    </submittedName>
</protein>
<feature type="domain" description="N-acetyltransferase" evidence="3">
    <location>
        <begin position="1"/>
        <end position="128"/>
    </location>
</feature>
<dbReference type="PANTHER" id="PTHR43877">
    <property type="entry name" value="AMINOALKYLPHOSPHONATE N-ACETYLTRANSFERASE-RELATED-RELATED"/>
    <property type="match status" value="1"/>
</dbReference>
<gene>
    <name evidence="4" type="ORF">BLITH_1142</name>
</gene>
<dbReference type="InterPro" id="IPR000182">
    <property type="entry name" value="GNAT_dom"/>
</dbReference>
<evidence type="ECO:0000313" key="4">
    <source>
        <dbReference type="EMBL" id="PTQ52175.1"/>
    </source>
</evidence>
<proteinExistence type="predicted"/>
<dbReference type="AlphaFoldDB" id="A0A2T5G7L0"/>
<comment type="caution">
    <text evidence="4">The sequence shown here is derived from an EMBL/GenBank/DDBJ whole genome shotgun (WGS) entry which is preliminary data.</text>
</comment>
<evidence type="ECO:0000313" key="5">
    <source>
        <dbReference type="Proteomes" id="UP000244016"/>
    </source>
</evidence>
<organism evidence="4 5">
    <name type="scientific">Brockia lithotrophica</name>
    <dbReference type="NCBI Taxonomy" id="933949"/>
    <lineage>
        <taxon>Bacteria</taxon>
        <taxon>Bacillati</taxon>
        <taxon>Bacillota</taxon>
        <taxon>Bacilli</taxon>
        <taxon>Bacillales</taxon>
        <taxon>Bacillales Family X. Incertae Sedis</taxon>
        <taxon>Brockia</taxon>
    </lineage>
</organism>
<reference evidence="4 5" key="1">
    <citation type="submission" date="2017-08" db="EMBL/GenBank/DDBJ databases">
        <title>Burning lignite coal seam in the remote Altai Mountains harbors a hydrogen-driven thermophilic microbial community.</title>
        <authorList>
            <person name="Kadnikov V.V."/>
            <person name="Mardanov A.V."/>
            <person name="Ivasenko D."/>
            <person name="Beletsky A.V."/>
            <person name="Karnachuk O.V."/>
            <person name="Ravin N.V."/>
        </authorList>
    </citation>
    <scope>NUCLEOTIDE SEQUENCE [LARGE SCALE GENOMIC DNA]</scope>
    <source>
        <strain evidence="4">AL31</strain>
    </source>
</reference>
<evidence type="ECO:0000256" key="2">
    <source>
        <dbReference type="ARBA" id="ARBA00023315"/>
    </source>
</evidence>
<evidence type="ECO:0000259" key="3">
    <source>
        <dbReference type="PROSITE" id="PS51186"/>
    </source>
</evidence>
<accession>A0A2T5G7L0</accession>
<dbReference type="Gene3D" id="3.40.630.30">
    <property type="match status" value="1"/>
</dbReference>
<dbReference type="EMBL" id="PEBW01000003">
    <property type="protein sequence ID" value="PTQ52175.1"/>
    <property type="molecule type" value="Genomic_DNA"/>
</dbReference>
<sequence>MRREVFVEEQGVPEELEWDEVDRRGGAVYFAAVAEGAVIGCLRLRPLGGPTLKVERLAVRAPWRGRGVGSALMEAAERWAQERGYRRLIVHAQVQVVDFYRRLGYAKIPRPPFEEAGILHVAMEKALSPGTIREGLTGP</sequence>
<keyword evidence="2" id="KW-0012">Acyltransferase</keyword>
<dbReference type="GO" id="GO:0016747">
    <property type="term" value="F:acyltransferase activity, transferring groups other than amino-acyl groups"/>
    <property type="evidence" value="ECO:0007669"/>
    <property type="project" value="InterPro"/>
</dbReference>
<dbReference type="SUPFAM" id="SSF55729">
    <property type="entry name" value="Acyl-CoA N-acyltransferases (Nat)"/>
    <property type="match status" value="1"/>
</dbReference>
<dbReference type="InterPro" id="IPR016181">
    <property type="entry name" value="Acyl_CoA_acyltransferase"/>
</dbReference>
<dbReference type="InterPro" id="IPR050832">
    <property type="entry name" value="Bact_Acetyltransf"/>
</dbReference>
<dbReference type="Proteomes" id="UP000244016">
    <property type="component" value="Unassembled WGS sequence"/>
</dbReference>
<keyword evidence="1 4" id="KW-0808">Transferase</keyword>
<name>A0A2T5G7L0_9BACL</name>
<evidence type="ECO:0000256" key="1">
    <source>
        <dbReference type="ARBA" id="ARBA00022679"/>
    </source>
</evidence>